<dbReference type="Pfam" id="PF12991">
    <property type="entry name" value="DUF3875"/>
    <property type="match status" value="1"/>
</dbReference>
<accession>A0ABS8PVU0</accession>
<dbReference type="Proteomes" id="UP001199816">
    <property type="component" value="Unassembled WGS sequence"/>
</dbReference>
<dbReference type="PANTHER" id="PTHR38467">
    <property type="match status" value="1"/>
</dbReference>
<evidence type="ECO:0000313" key="3">
    <source>
        <dbReference type="EMBL" id="MCD2424403.1"/>
    </source>
</evidence>
<name>A0ABS8PVU0_9BACT</name>
<dbReference type="Gene3D" id="3.40.50.300">
    <property type="entry name" value="P-loop containing nucleotide triphosphate hydrolases"/>
    <property type="match status" value="1"/>
</dbReference>
<dbReference type="InterPro" id="IPR024451">
    <property type="entry name" value="TraG_N_Bacteroidetes"/>
</dbReference>
<gene>
    <name evidence="3" type="ORF">LQ567_16605</name>
</gene>
<dbReference type="InterPro" id="IPR053155">
    <property type="entry name" value="F-pilin_assembly_TraC"/>
</dbReference>
<feature type="domain" description="TraG N-terminal Bacteroidetes" evidence="1">
    <location>
        <begin position="25"/>
        <end position="73"/>
    </location>
</feature>
<comment type="caution">
    <text evidence="3">The sequence shown here is derived from an EMBL/GenBank/DDBJ whole genome shotgun (WGS) entry which is preliminary data.</text>
</comment>
<dbReference type="InterPro" id="IPR022509">
    <property type="entry name" value="Conjugation_ATPase_TraG"/>
</dbReference>
<dbReference type="InterPro" id="IPR027417">
    <property type="entry name" value="P-loop_NTPase"/>
</dbReference>
<evidence type="ECO:0000313" key="4">
    <source>
        <dbReference type="Proteomes" id="UP001199816"/>
    </source>
</evidence>
<organism evidence="3 4">
    <name type="scientific">Niabella pedocola</name>
    <dbReference type="NCBI Taxonomy" id="1752077"/>
    <lineage>
        <taxon>Bacteria</taxon>
        <taxon>Pseudomonadati</taxon>
        <taxon>Bacteroidota</taxon>
        <taxon>Chitinophagia</taxon>
        <taxon>Chitinophagales</taxon>
        <taxon>Chitinophagaceae</taxon>
        <taxon>Niabella</taxon>
    </lineage>
</organism>
<proteinExistence type="predicted"/>
<keyword evidence="4" id="KW-1185">Reference proteome</keyword>
<feature type="domain" description="TraG P-loop" evidence="2">
    <location>
        <begin position="428"/>
        <end position="833"/>
    </location>
</feature>
<dbReference type="InterPro" id="IPR043964">
    <property type="entry name" value="P-loop_TraG"/>
</dbReference>
<dbReference type="Pfam" id="PF19044">
    <property type="entry name" value="P-loop_TraG"/>
    <property type="match status" value="1"/>
</dbReference>
<protein>
    <submittedName>
        <fullName evidence="3">TraG family conjugative transposon ATPase</fullName>
    </submittedName>
</protein>
<evidence type="ECO:0000259" key="2">
    <source>
        <dbReference type="Pfam" id="PF19044"/>
    </source>
</evidence>
<reference evidence="3 4" key="1">
    <citation type="submission" date="2021-11" db="EMBL/GenBank/DDBJ databases">
        <title>Genomic of Niabella pedocola.</title>
        <authorList>
            <person name="Wu T."/>
        </authorList>
    </citation>
    <scope>NUCLEOTIDE SEQUENCE [LARGE SCALE GENOMIC DNA]</scope>
    <source>
        <strain evidence="3 4">JCM 31011</strain>
    </source>
</reference>
<dbReference type="Gene3D" id="1.10.8.730">
    <property type="match status" value="1"/>
</dbReference>
<dbReference type="SUPFAM" id="SSF52540">
    <property type="entry name" value="P-loop containing nucleoside triphosphate hydrolases"/>
    <property type="match status" value="1"/>
</dbReference>
<sequence>MIVFILFALVIFSALLLQLRNPANNTKDLEKILPIYNIEQDCLVSKNGDITIVYELSLPEVFTLSAEDYEQLHHIWLRAVKLLPAGTIVHKQDWYTVDAYKADASGNQSFLKINSESYFNERSFLNHHSYLMITLKADGRRPANSVFSNLLRPTLVPSVALRPQVLHDFLDKTSQVTKLLSDGSHIRCRQLQEDELAGDEKTAGLIERYCFLLSQGEDPVRRDIIFKPEWQIGEKRVQLYSLADPEDLPAICGSRITYDKYSTDVSKFSVGFAASAGLLLRTNHIYNQFLVIQDTPKTLRRMETRRRRLQSLSAYSRENAISCDATNAFLNEAISQQRQPVKAHFNIITWTDDPAQVKDLRNKTSSAIAQMDASPRQEIMGAAQIYWGSLPGNAADLPVNETFDTFAEQATCFLTQETNYRTVKPDQGIRFCDRFGRPVYEDLFDLPRTEYGWTSNMGMLCCGTSGGGKSMTLNHILRSLYDQGAHCVIIDIGGSYKGLCQLVKGYYFTYTEKDPIKFNPFWLPEGTGLDTEKKESLKSLLIALWKQENDPYNRSEYVALSNALQGYYQLLENDPSIFPCFNSFYDYLQSTFSVILKEHKVKDKDFDLDNFLYVLRPYYDGGEFDYLLNAKENLDLLAQSFIVIELDNIKDHPILFPVVTLIVMELFVSKMRKLGRARKVLVIDEAWKAIAKSGMAEFLKYAFKTIRKFNGIPCVITQELDDLVSSPIIKDAIINNADIKILMDMRKFMYKFDKLQDVLGLSDKAKTILLSVNKDDREIFIDLGGQMSKVFKNELCPEEYFAFTTDGKERVQVMDYAERFGGDMETAITQLLKDLKAQKHLLN</sequence>
<dbReference type="EMBL" id="JAJNEC010000005">
    <property type="protein sequence ID" value="MCD2424403.1"/>
    <property type="molecule type" value="Genomic_DNA"/>
</dbReference>
<dbReference type="PANTHER" id="PTHR38467:SF1">
    <property type="entry name" value="CONJUGATIVE TRANSFER: ASSEMBLY"/>
    <property type="match status" value="1"/>
</dbReference>
<evidence type="ECO:0000259" key="1">
    <source>
        <dbReference type="Pfam" id="PF12991"/>
    </source>
</evidence>
<dbReference type="RefSeq" id="WP_231006201.1">
    <property type="nucleotide sequence ID" value="NZ_JAJNEC010000005.1"/>
</dbReference>
<dbReference type="NCBIfam" id="TIGR03783">
    <property type="entry name" value="Bac_Flav_CT_G"/>
    <property type="match status" value="1"/>
</dbReference>